<protein>
    <submittedName>
        <fullName evidence="1">Uncharacterized protein</fullName>
    </submittedName>
</protein>
<accession>A0A2U3QFJ3</accession>
<dbReference type="EMBL" id="OUUY01000063">
    <property type="protein sequence ID" value="SPQ00183.1"/>
    <property type="molecule type" value="Genomic_DNA"/>
</dbReference>
<evidence type="ECO:0000313" key="1">
    <source>
        <dbReference type="EMBL" id="SPQ00183.1"/>
    </source>
</evidence>
<keyword evidence="2" id="KW-1185">Reference proteome</keyword>
<dbReference type="SUPFAM" id="SSF52317">
    <property type="entry name" value="Class I glutamine amidotransferase-like"/>
    <property type="match status" value="1"/>
</dbReference>
<dbReference type="GO" id="GO:0006598">
    <property type="term" value="P:polyamine catabolic process"/>
    <property type="evidence" value="ECO:0007669"/>
    <property type="project" value="TreeGrafter"/>
</dbReference>
<dbReference type="InterPro" id="IPR011697">
    <property type="entry name" value="Peptidase_C26"/>
</dbReference>
<sequence length="221" mass="24682">MNSNSIPLIAITCGTDDKFPRGREFYTKALNKAGAEGVFLSPQSCLSDLVRRYDGFIIPGGRDLDPSFYGEGGVCRIVAEDRARSDFEFSLMGEIIKLKKPVFGICYGMQLINVFFKGSLFQDIKFQLPGCLDHETGFHWVTIGNNPFIDACNSEVNSSHHQAVRRLGRGLKSFGHSSDGIIEAFYAEGFRFLSGVQWHPERMQDPMSAQLFEMFVGACRV</sequence>
<evidence type="ECO:0000313" key="2">
    <source>
        <dbReference type="Proteomes" id="UP000245125"/>
    </source>
</evidence>
<dbReference type="GO" id="GO:0033969">
    <property type="term" value="F:gamma-glutamyl-gamma-aminobutyrate hydrolase activity"/>
    <property type="evidence" value="ECO:0007669"/>
    <property type="project" value="TreeGrafter"/>
</dbReference>
<name>A0A2U3QFJ3_9BACT</name>
<dbReference type="PROSITE" id="PS51273">
    <property type="entry name" value="GATASE_TYPE_1"/>
    <property type="match status" value="1"/>
</dbReference>
<organism evidence="1 2">
    <name type="scientific">Candidatus Sulfobium mesophilum</name>
    <dbReference type="NCBI Taxonomy" id="2016548"/>
    <lineage>
        <taxon>Bacteria</taxon>
        <taxon>Pseudomonadati</taxon>
        <taxon>Nitrospirota</taxon>
        <taxon>Nitrospiria</taxon>
        <taxon>Nitrospirales</taxon>
        <taxon>Nitrospiraceae</taxon>
        <taxon>Candidatus Sulfobium</taxon>
    </lineage>
</organism>
<proteinExistence type="predicted"/>
<dbReference type="InterPro" id="IPR044668">
    <property type="entry name" value="PuuD-like"/>
</dbReference>
<dbReference type="PANTHER" id="PTHR43235">
    <property type="entry name" value="GLUTAMINE AMIDOTRANSFERASE PB2B2.05-RELATED"/>
    <property type="match status" value="1"/>
</dbReference>
<gene>
    <name evidence="1" type="ORF">NBG4_190026</name>
</gene>
<dbReference type="PANTHER" id="PTHR43235:SF1">
    <property type="entry name" value="GLUTAMINE AMIDOTRANSFERASE PB2B2.05-RELATED"/>
    <property type="match status" value="1"/>
</dbReference>
<dbReference type="Proteomes" id="UP000245125">
    <property type="component" value="Unassembled WGS sequence"/>
</dbReference>
<dbReference type="CDD" id="cd01745">
    <property type="entry name" value="GATase1_2"/>
    <property type="match status" value="1"/>
</dbReference>
<dbReference type="Pfam" id="PF07722">
    <property type="entry name" value="Peptidase_C26"/>
    <property type="match status" value="1"/>
</dbReference>
<dbReference type="Gene3D" id="3.40.50.880">
    <property type="match status" value="1"/>
</dbReference>
<dbReference type="InterPro" id="IPR029062">
    <property type="entry name" value="Class_I_gatase-like"/>
</dbReference>
<dbReference type="GO" id="GO:0005829">
    <property type="term" value="C:cytosol"/>
    <property type="evidence" value="ECO:0007669"/>
    <property type="project" value="TreeGrafter"/>
</dbReference>
<reference evidence="2" key="1">
    <citation type="submission" date="2018-03" db="EMBL/GenBank/DDBJ databases">
        <authorList>
            <person name="Zecchin S."/>
        </authorList>
    </citation>
    <scope>NUCLEOTIDE SEQUENCE [LARGE SCALE GENOMIC DNA]</scope>
</reference>
<dbReference type="AlphaFoldDB" id="A0A2U3QFJ3"/>
<dbReference type="OrthoDB" id="9813383at2"/>